<name>A0A177KYK0_9ACTN</name>
<dbReference type="OrthoDB" id="9784492at2"/>
<sequence length="191" mass="19752">MSTRFDPRALPGGRKLPTNVDFDPTAVEPPEPAIAGRAMVVVVTDRMPEREDFIGPLVTELLEEEGFLVGGVVGVAADESEVRKALETAVVGGFDFVVTIGGTGVGPRDITPEVTEEILDQRLPGIAEAIRSSGLTAGAVDSIVSRGHVGVSGSTVVANLAPSRAAIRDGMATLCPLVSYVVAQLSGFDGL</sequence>
<dbReference type="SMART" id="SM00852">
    <property type="entry name" value="MoCF_biosynth"/>
    <property type="match status" value="1"/>
</dbReference>
<dbReference type="AlphaFoldDB" id="A0A177KYK0"/>
<evidence type="ECO:0000256" key="3">
    <source>
        <dbReference type="SAM" id="MobiDB-lite"/>
    </source>
</evidence>
<evidence type="ECO:0000313" key="6">
    <source>
        <dbReference type="EMBL" id="MEX6462923.1"/>
    </source>
</evidence>
<dbReference type="Pfam" id="PF00994">
    <property type="entry name" value="MoCF_biosynth"/>
    <property type="match status" value="1"/>
</dbReference>
<dbReference type="Proteomes" id="UP001206890">
    <property type="component" value="Unassembled WGS sequence"/>
</dbReference>
<dbReference type="InterPro" id="IPR051920">
    <property type="entry name" value="MPT_Adenylyltrnsfr/MoaC-Rel"/>
</dbReference>
<dbReference type="EMBL" id="SMCX01000017">
    <property type="protein sequence ID" value="TCW22900.1"/>
    <property type="molecule type" value="Genomic_DNA"/>
</dbReference>
<reference evidence="5" key="2">
    <citation type="submission" date="2022-04" db="EMBL/GenBank/DDBJ databases">
        <title>Human microbiome associated bacterial genomes.</title>
        <authorList>
            <person name="Sandstrom S."/>
            <person name="Salamzade R."/>
            <person name="Kalan L.R."/>
        </authorList>
    </citation>
    <scope>NUCLEOTIDE SEQUENCE</scope>
    <source>
        <strain evidence="5">P3-SID1762</strain>
    </source>
</reference>
<dbReference type="GeneID" id="89531207"/>
<comment type="caution">
    <text evidence="7">The sequence shown here is derived from an EMBL/GenBank/DDBJ whole genome shotgun (WGS) entry which is preliminary data.</text>
</comment>
<reference evidence="6" key="4">
    <citation type="submission" date="2024-07" db="EMBL/GenBank/DDBJ databases">
        <authorList>
            <person name="Wildschutte H."/>
        </authorList>
    </citation>
    <scope>NUCLEOTIDE SEQUENCE</scope>
    <source>
        <strain evidence="6">N60</strain>
    </source>
</reference>
<comment type="pathway">
    <text evidence="1">Cofactor biosynthesis; molybdopterin biosynthesis.</text>
</comment>
<reference evidence="7 8" key="1">
    <citation type="submission" date="2019-03" db="EMBL/GenBank/DDBJ databases">
        <title>Root nodule microbial communities of legume samples collected from USA, Mexico and Botswana.</title>
        <authorList>
            <person name="Hirsch A."/>
        </authorList>
    </citation>
    <scope>NUCLEOTIDE SEQUENCE [LARGE SCALE GENOMIC DNA]</scope>
    <source>
        <strain evidence="7 8">55</strain>
    </source>
</reference>
<dbReference type="RefSeq" id="WP_061229037.1">
    <property type="nucleotide sequence ID" value="NZ_CP143053.1"/>
</dbReference>
<evidence type="ECO:0000313" key="5">
    <source>
        <dbReference type="EMBL" id="MCT2119260.1"/>
    </source>
</evidence>
<proteinExistence type="predicted"/>
<evidence type="ECO:0000313" key="9">
    <source>
        <dbReference type="Proteomes" id="UP001560293"/>
    </source>
</evidence>
<evidence type="ECO:0000259" key="4">
    <source>
        <dbReference type="SMART" id="SM00852"/>
    </source>
</evidence>
<evidence type="ECO:0000313" key="8">
    <source>
        <dbReference type="Proteomes" id="UP000295805"/>
    </source>
</evidence>
<organism evidence="7 8">
    <name type="scientific">Dietzia cinnamea</name>
    <dbReference type="NCBI Taxonomy" id="321318"/>
    <lineage>
        <taxon>Bacteria</taxon>
        <taxon>Bacillati</taxon>
        <taxon>Actinomycetota</taxon>
        <taxon>Actinomycetes</taxon>
        <taxon>Mycobacteriales</taxon>
        <taxon>Dietziaceae</taxon>
        <taxon>Dietzia</taxon>
    </lineage>
</organism>
<dbReference type="InterPro" id="IPR036425">
    <property type="entry name" value="MoaB/Mog-like_dom_sf"/>
</dbReference>
<dbReference type="PANTHER" id="PTHR43764">
    <property type="entry name" value="MOLYBDENUM COFACTOR BIOSYNTHESIS"/>
    <property type="match status" value="1"/>
</dbReference>
<feature type="region of interest" description="Disordered" evidence="3">
    <location>
        <begin position="1"/>
        <end position="23"/>
    </location>
</feature>
<dbReference type="GO" id="GO:0006777">
    <property type="term" value="P:Mo-molybdopterin cofactor biosynthetic process"/>
    <property type="evidence" value="ECO:0007669"/>
    <property type="project" value="UniProtKB-KW"/>
</dbReference>
<dbReference type="EMBL" id="JBFTEZ010000002">
    <property type="protein sequence ID" value="MEX6462923.1"/>
    <property type="molecule type" value="Genomic_DNA"/>
</dbReference>
<keyword evidence="2" id="KW-0501">Molybdenum cofactor biosynthesis</keyword>
<evidence type="ECO:0000256" key="1">
    <source>
        <dbReference type="ARBA" id="ARBA00005046"/>
    </source>
</evidence>
<gene>
    <name evidence="6" type="ORF">AB6N35_00935</name>
    <name evidence="7" type="ORF">EDD19_11714</name>
    <name evidence="5" type="ORF">M3D93_16150</name>
</gene>
<feature type="domain" description="MoaB/Mog" evidence="4">
    <location>
        <begin position="38"/>
        <end position="181"/>
    </location>
</feature>
<dbReference type="Gene3D" id="3.40.980.10">
    <property type="entry name" value="MoaB/Mog-like domain"/>
    <property type="match status" value="1"/>
</dbReference>
<dbReference type="Proteomes" id="UP001560293">
    <property type="component" value="Unassembled WGS sequence"/>
</dbReference>
<dbReference type="SUPFAM" id="SSF53218">
    <property type="entry name" value="Molybdenum cofactor biosynthesis proteins"/>
    <property type="match status" value="1"/>
</dbReference>
<dbReference type="EMBL" id="JALXTC010000127">
    <property type="protein sequence ID" value="MCT2119260.1"/>
    <property type="molecule type" value="Genomic_DNA"/>
</dbReference>
<evidence type="ECO:0000313" key="7">
    <source>
        <dbReference type="EMBL" id="TCW22900.1"/>
    </source>
</evidence>
<keyword evidence="9" id="KW-1185">Reference proteome</keyword>
<dbReference type="PANTHER" id="PTHR43764:SF1">
    <property type="entry name" value="MOLYBDOPTERIN MOLYBDOTRANSFERASE"/>
    <property type="match status" value="1"/>
</dbReference>
<evidence type="ECO:0000256" key="2">
    <source>
        <dbReference type="ARBA" id="ARBA00023150"/>
    </source>
</evidence>
<dbReference type="InterPro" id="IPR001453">
    <property type="entry name" value="MoaB/Mog_dom"/>
</dbReference>
<reference evidence="9" key="3">
    <citation type="submission" date="2024-07" db="EMBL/GenBank/DDBJ databases">
        <title>Pseudomonas strain that inhibits Aeromonas fish pathogens.</title>
        <authorList>
            <person name="Wildschutte H."/>
        </authorList>
    </citation>
    <scope>NUCLEOTIDE SEQUENCE [LARGE SCALE GENOMIC DNA]</scope>
    <source>
        <strain evidence="9">n60</strain>
    </source>
</reference>
<accession>A0A177KYK0</accession>
<dbReference type="Proteomes" id="UP000295805">
    <property type="component" value="Unassembled WGS sequence"/>
</dbReference>
<protein>
    <submittedName>
        <fullName evidence="6">Molybdenum cofactor biosynthesis protein B</fullName>
    </submittedName>
    <submittedName>
        <fullName evidence="7">Molybdenum cofactor synthesis domain-containing protein</fullName>
    </submittedName>
    <submittedName>
        <fullName evidence="5">Molybdopterin-binding protein</fullName>
    </submittedName>
</protein>